<keyword evidence="3" id="KW-1185">Reference proteome</keyword>
<comment type="caution">
    <text evidence="2">The sequence shown here is derived from an EMBL/GenBank/DDBJ whole genome shotgun (WGS) entry which is preliminary data.</text>
</comment>
<evidence type="ECO:0000313" key="2">
    <source>
        <dbReference type="EMBL" id="RJF89779.1"/>
    </source>
</evidence>
<dbReference type="RefSeq" id="WP_119781993.1">
    <property type="nucleotide sequence ID" value="NZ_QYUK01000011.1"/>
</dbReference>
<dbReference type="InterPro" id="IPR036165">
    <property type="entry name" value="YefM-like_sf"/>
</dbReference>
<dbReference type="SUPFAM" id="SSF143120">
    <property type="entry name" value="YefM-like"/>
    <property type="match status" value="1"/>
</dbReference>
<sequence length="82" mass="8845">MTTVDIREAISNLSRLIAALEAGDESEIVIARDGQPAARLLPPAMATSQNLNKRIGLLEGKFAAPLDLDADDEELLRLFNGK</sequence>
<evidence type="ECO:0000313" key="3">
    <source>
        <dbReference type="Proteomes" id="UP000284605"/>
    </source>
</evidence>
<dbReference type="Gene3D" id="3.40.1620.10">
    <property type="entry name" value="YefM-like domain"/>
    <property type="match status" value="1"/>
</dbReference>
<organism evidence="2 3">
    <name type="scientific">Oleomonas cavernae</name>
    <dbReference type="NCBI Taxonomy" id="2320859"/>
    <lineage>
        <taxon>Bacteria</taxon>
        <taxon>Pseudomonadati</taxon>
        <taxon>Pseudomonadota</taxon>
        <taxon>Alphaproteobacteria</taxon>
        <taxon>Acetobacterales</taxon>
        <taxon>Acetobacteraceae</taxon>
        <taxon>Oleomonas</taxon>
    </lineage>
</organism>
<protein>
    <submittedName>
        <fullName evidence="2">Prevent-host-death protein</fullName>
    </submittedName>
</protein>
<evidence type="ECO:0000256" key="1">
    <source>
        <dbReference type="ARBA" id="ARBA00009981"/>
    </source>
</evidence>
<dbReference type="OrthoDB" id="9800503at2"/>
<reference evidence="2 3" key="1">
    <citation type="submission" date="2018-09" db="EMBL/GenBank/DDBJ databases">
        <authorList>
            <person name="Zhu H."/>
        </authorList>
    </citation>
    <scope>NUCLEOTIDE SEQUENCE [LARGE SCALE GENOMIC DNA]</scope>
    <source>
        <strain evidence="2 3">K1W22B-8</strain>
    </source>
</reference>
<name>A0A418WIT2_9PROT</name>
<dbReference type="Proteomes" id="UP000284605">
    <property type="component" value="Unassembled WGS sequence"/>
</dbReference>
<dbReference type="AlphaFoldDB" id="A0A418WIT2"/>
<gene>
    <name evidence="2" type="ORF">D3874_24735</name>
</gene>
<comment type="similarity">
    <text evidence="1">Belongs to the phD/YefM antitoxin family.</text>
</comment>
<proteinExistence type="inferred from homology"/>
<accession>A0A418WIT2</accession>
<dbReference type="EMBL" id="QYUK01000011">
    <property type="protein sequence ID" value="RJF89779.1"/>
    <property type="molecule type" value="Genomic_DNA"/>
</dbReference>